<proteinExistence type="predicted"/>
<evidence type="ECO:0000313" key="2">
    <source>
        <dbReference type="Proteomes" id="UP000054018"/>
    </source>
</evidence>
<sequence length="53" mass="6073">MMHHCICQSQESISVALLYAASLHSNHVCTPMIYDYAFPATHVFLARTLHLWL</sequence>
<organism evidence="1 2">
    <name type="scientific">Pisolithus microcarpus 441</name>
    <dbReference type="NCBI Taxonomy" id="765257"/>
    <lineage>
        <taxon>Eukaryota</taxon>
        <taxon>Fungi</taxon>
        <taxon>Dikarya</taxon>
        <taxon>Basidiomycota</taxon>
        <taxon>Agaricomycotina</taxon>
        <taxon>Agaricomycetes</taxon>
        <taxon>Agaricomycetidae</taxon>
        <taxon>Boletales</taxon>
        <taxon>Sclerodermatineae</taxon>
        <taxon>Pisolithaceae</taxon>
        <taxon>Pisolithus</taxon>
    </lineage>
</organism>
<dbReference type="OrthoDB" id="20524at2759"/>
<evidence type="ECO:0000313" key="1">
    <source>
        <dbReference type="EMBL" id="KIK18336.1"/>
    </source>
</evidence>
<gene>
    <name evidence="1" type="ORF">PISMIDRAFT_684209</name>
</gene>
<dbReference type="Proteomes" id="UP000054018">
    <property type="component" value="Unassembled WGS sequence"/>
</dbReference>
<accession>A0A0C9YNR6</accession>
<reference evidence="1 2" key="1">
    <citation type="submission" date="2014-04" db="EMBL/GenBank/DDBJ databases">
        <authorList>
            <consortium name="DOE Joint Genome Institute"/>
            <person name="Kuo A."/>
            <person name="Kohler A."/>
            <person name="Costa M.D."/>
            <person name="Nagy L.G."/>
            <person name="Floudas D."/>
            <person name="Copeland A."/>
            <person name="Barry K.W."/>
            <person name="Cichocki N."/>
            <person name="Veneault-Fourrey C."/>
            <person name="LaButti K."/>
            <person name="Lindquist E.A."/>
            <person name="Lipzen A."/>
            <person name="Lundell T."/>
            <person name="Morin E."/>
            <person name="Murat C."/>
            <person name="Sun H."/>
            <person name="Tunlid A."/>
            <person name="Henrissat B."/>
            <person name="Grigoriev I.V."/>
            <person name="Hibbett D.S."/>
            <person name="Martin F."/>
            <person name="Nordberg H.P."/>
            <person name="Cantor M.N."/>
            <person name="Hua S.X."/>
        </authorList>
    </citation>
    <scope>NUCLEOTIDE SEQUENCE [LARGE SCALE GENOMIC DNA]</scope>
    <source>
        <strain evidence="1 2">441</strain>
    </source>
</reference>
<reference evidence="2" key="2">
    <citation type="submission" date="2015-01" db="EMBL/GenBank/DDBJ databases">
        <title>Evolutionary Origins and Diversification of the Mycorrhizal Mutualists.</title>
        <authorList>
            <consortium name="DOE Joint Genome Institute"/>
            <consortium name="Mycorrhizal Genomics Consortium"/>
            <person name="Kohler A."/>
            <person name="Kuo A."/>
            <person name="Nagy L.G."/>
            <person name="Floudas D."/>
            <person name="Copeland A."/>
            <person name="Barry K.W."/>
            <person name="Cichocki N."/>
            <person name="Veneault-Fourrey C."/>
            <person name="LaButti K."/>
            <person name="Lindquist E.A."/>
            <person name="Lipzen A."/>
            <person name="Lundell T."/>
            <person name="Morin E."/>
            <person name="Murat C."/>
            <person name="Riley R."/>
            <person name="Ohm R."/>
            <person name="Sun H."/>
            <person name="Tunlid A."/>
            <person name="Henrissat B."/>
            <person name="Grigoriev I.V."/>
            <person name="Hibbett D.S."/>
            <person name="Martin F."/>
        </authorList>
    </citation>
    <scope>NUCLEOTIDE SEQUENCE [LARGE SCALE GENOMIC DNA]</scope>
    <source>
        <strain evidence="2">441</strain>
    </source>
</reference>
<dbReference type="AlphaFoldDB" id="A0A0C9YNR6"/>
<name>A0A0C9YNR6_9AGAM</name>
<protein>
    <submittedName>
        <fullName evidence="1">Unplaced genomic scaffold scaffold_123, whole genome shotgun sequence</fullName>
    </submittedName>
</protein>
<dbReference type="HOGENOM" id="CLU_3088111_0_0_1"/>
<keyword evidence="2" id="KW-1185">Reference proteome</keyword>
<dbReference type="EMBL" id="KN833807">
    <property type="protein sequence ID" value="KIK18336.1"/>
    <property type="molecule type" value="Genomic_DNA"/>
</dbReference>